<gene>
    <name evidence="7 9" type="primary">ybeY</name>
    <name evidence="9" type="ORF">ACERK3_08905</name>
</gene>
<comment type="function">
    <text evidence="7">Single strand-specific metallo-endoribonuclease involved in late-stage 70S ribosome quality control and in maturation of the 3' terminus of the 16S rRNA.</text>
</comment>
<evidence type="ECO:0000256" key="7">
    <source>
        <dbReference type="HAMAP-Rule" id="MF_00009"/>
    </source>
</evidence>
<protein>
    <recommendedName>
        <fullName evidence="7">Endoribonuclease YbeY</fullName>
        <ecNumber evidence="7">3.1.-.-</ecNumber>
    </recommendedName>
</protein>
<feature type="binding site" evidence="7">
    <location>
        <position position="170"/>
    </location>
    <ligand>
        <name>Zn(2+)</name>
        <dbReference type="ChEBI" id="CHEBI:29105"/>
        <note>catalytic</note>
    </ligand>
</feature>
<dbReference type="PANTHER" id="PTHR46986">
    <property type="entry name" value="ENDORIBONUCLEASE YBEY, CHLOROPLASTIC"/>
    <property type="match status" value="1"/>
</dbReference>
<keyword evidence="3 7" id="KW-0479">Metal-binding</keyword>
<keyword evidence="6 7" id="KW-0862">Zinc</keyword>
<evidence type="ECO:0000256" key="4">
    <source>
        <dbReference type="ARBA" id="ARBA00022759"/>
    </source>
</evidence>
<comment type="caution">
    <text evidence="9">The sequence shown here is derived from an EMBL/GenBank/DDBJ whole genome shotgun (WGS) entry which is preliminary data.</text>
</comment>
<feature type="binding site" evidence="7">
    <location>
        <position position="174"/>
    </location>
    <ligand>
        <name>Zn(2+)</name>
        <dbReference type="ChEBI" id="CHEBI:29105"/>
        <note>catalytic</note>
    </ligand>
</feature>
<sequence>MSESAPSRSAAGDRTTPAEGDPAPAGDDPLSRRPATDGFAAGDTPDMQAPDTAAGPTVRLLLETADVDPPVVGWLEAMLRELAVRAGVRGGELTVLAVDDAKMSEMHEQYAGVPGTTDVLTFDLSDDVGPTPNGPAVVEGDIVVCLDEARRQADARGHAPRVEALLYALHGLLHLLGEDDHDEQAYQRMHAREDQLLQAVGLGAVFGRQGEAS</sequence>
<dbReference type="Gene3D" id="3.40.390.30">
    <property type="entry name" value="Metalloproteases ('zincins'), catalytic domain"/>
    <property type="match status" value="1"/>
</dbReference>
<dbReference type="InterPro" id="IPR002036">
    <property type="entry name" value="YbeY"/>
</dbReference>
<dbReference type="SUPFAM" id="SSF55486">
    <property type="entry name" value="Metalloproteases ('zincins'), catalytic domain"/>
    <property type="match status" value="1"/>
</dbReference>
<comment type="similarity">
    <text evidence="1 7">Belongs to the endoribonuclease YbeY family.</text>
</comment>
<evidence type="ECO:0000256" key="6">
    <source>
        <dbReference type="ARBA" id="ARBA00022833"/>
    </source>
</evidence>
<evidence type="ECO:0000313" key="9">
    <source>
        <dbReference type="EMBL" id="MFA9478414.1"/>
    </source>
</evidence>
<keyword evidence="7" id="KW-0963">Cytoplasm</keyword>
<evidence type="ECO:0000256" key="2">
    <source>
        <dbReference type="ARBA" id="ARBA00022722"/>
    </source>
</evidence>
<keyword evidence="5 7" id="KW-0378">Hydrolase</keyword>
<evidence type="ECO:0000256" key="8">
    <source>
        <dbReference type="SAM" id="MobiDB-lite"/>
    </source>
</evidence>
<keyword evidence="2 7" id="KW-0540">Nuclease</keyword>
<name>A0ABV4U4A0_9BACT</name>
<evidence type="ECO:0000313" key="10">
    <source>
        <dbReference type="Proteomes" id="UP001575105"/>
    </source>
</evidence>
<dbReference type="NCBIfam" id="TIGR00043">
    <property type="entry name" value="rRNA maturation RNase YbeY"/>
    <property type="match status" value="1"/>
</dbReference>
<dbReference type="PANTHER" id="PTHR46986:SF1">
    <property type="entry name" value="ENDORIBONUCLEASE YBEY, CHLOROPLASTIC"/>
    <property type="match status" value="1"/>
</dbReference>
<feature type="binding site" evidence="7">
    <location>
        <position position="180"/>
    </location>
    <ligand>
        <name>Zn(2+)</name>
        <dbReference type="ChEBI" id="CHEBI:29105"/>
        <note>catalytic</note>
    </ligand>
</feature>
<accession>A0ABV4U4A0</accession>
<keyword evidence="7" id="KW-0698">rRNA processing</keyword>
<dbReference type="EC" id="3.1.-.-" evidence="7"/>
<reference evidence="9 10" key="1">
    <citation type="submission" date="2024-08" db="EMBL/GenBank/DDBJ databases">
        <title>Whole-genome sequencing of halo(alkali)philic microorganisms from hypersaline lakes.</title>
        <authorList>
            <person name="Sorokin D.Y."/>
            <person name="Merkel A.Y."/>
            <person name="Messina E."/>
            <person name="Yakimov M."/>
        </authorList>
    </citation>
    <scope>NUCLEOTIDE SEQUENCE [LARGE SCALE GENOMIC DNA]</scope>
    <source>
        <strain evidence="9 10">AB-hyl4</strain>
    </source>
</reference>
<dbReference type="InterPro" id="IPR023091">
    <property type="entry name" value="MetalPrtase_cat_dom_sf_prd"/>
</dbReference>
<dbReference type="Pfam" id="PF02130">
    <property type="entry name" value="YbeY"/>
    <property type="match status" value="1"/>
</dbReference>
<keyword evidence="10" id="KW-1185">Reference proteome</keyword>
<proteinExistence type="inferred from homology"/>
<dbReference type="EMBL" id="JBGUBD010000005">
    <property type="protein sequence ID" value="MFA9478414.1"/>
    <property type="molecule type" value="Genomic_DNA"/>
</dbReference>
<dbReference type="Proteomes" id="UP001575105">
    <property type="component" value="Unassembled WGS sequence"/>
</dbReference>
<evidence type="ECO:0000256" key="1">
    <source>
        <dbReference type="ARBA" id="ARBA00010875"/>
    </source>
</evidence>
<keyword evidence="7" id="KW-0690">Ribosome biogenesis</keyword>
<dbReference type="HAMAP" id="MF_00009">
    <property type="entry name" value="Endoribonucl_YbeY"/>
    <property type="match status" value="1"/>
</dbReference>
<organism evidence="9 10">
    <name type="scientific">Natronomicrosphaera hydrolytica</name>
    <dbReference type="NCBI Taxonomy" id="3242702"/>
    <lineage>
        <taxon>Bacteria</taxon>
        <taxon>Pseudomonadati</taxon>
        <taxon>Planctomycetota</taxon>
        <taxon>Phycisphaerae</taxon>
        <taxon>Phycisphaerales</taxon>
        <taxon>Phycisphaeraceae</taxon>
        <taxon>Natronomicrosphaera</taxon>
    </lineage>
</organism>
<keyword evidence="4 7" id="KW-0255">Endonuclease</keyword>
<dbReference type="RefSeq" id="WP_425345342.1">
    <property type="nucleotide sequence ID" value="NZ_JBGUBD010000005.1"/>
</dbReference>
<evidence type="ECO:0000256" key="5">
    <source>
        <dbReference type="ARBA" id="ARBA00022801"/>
    </source>
</evidence>
<evidence type="ECO:0000256" key="3">
    <source>
        <dbReference type="ARBA" id="ARBA00022723"/>
    </source>
</evidence>
<comment type="subcellular location">
    <subcellularLocation>
        <location evidence="7">Cytoplasm</location>
    </subcellularLocation>
</comment>
<feature type="region of interest" description="Disordered" evidence="8">
    <location>
        <begin position="1"/>
        <end position="52"/>
    </location>
</feature>
<comment type="cofactor">
    <cofactor evidence="7">
        <name>Zn(2+)</name>
        <dbReference type="ChEBI" id="CHEBI:29105"/>
    </cofactor>
    <text evidence="7">Binds 1 zinc ion.</text>
</comment>